<protein>
    <submittedName>
        <fullName evidence="3">M23/M37 family Peptidase</fullName>
    </submittedName>
</protein>
<reference evidence="3 4" key="1">
    <citation type="journal article" date="2015" name="Nature">
        <title>rRNA introns, odd ribosomes, and small enigmatic genomes across a large radiation of phyla.</title>
        <authorList>
            <person name="Brown C.T."/>
            <person name="Hug L.A."/>
            <person name="Thomas B.C."/>
            <person name="Sharon I."/>
            <person name="Castelle C.J."/>
            <person name="Singh A."/>
            <person name="Wilkins M.J."/>
            <person name="Williams K.H."/>
            <person name="Banfield J.F."/>
        </authorList>
    </citation>
    <scope>NUCLEOTIDE SEQUENCE [LARGE SCALE GENOMIC DNA]</scope>
</reference>
<gene>
    <name evidence="3" type="ORF">UR52_C0017G0013</name>
</gene>
<evidence type="ECO:0000313" key="3">
    <source>
        <dbReference type="EMBL" id="KKP58697.1"/>
    </source>
</evidence>
<dbReference type="Gene3D" id="6.10.250.3150">
    <property type="match status" value="1"/>
</dbReference>
<feature type="chain" id="PRO_5002531883" evidence="2">
    <location>
        <begin position="24"/>
        <end position="282"/>
    </location>
</feature>
<organism evidence="3 4">
    <name type="scientific">Candidatus Gottesmanbacteria bacterium GW2011_GWA1_34_13</name>
    <dbReference type="NCBI Taxonomy" id="1618434"/>
    <lineage>
        <taxon>Bacteria</taxon>
        <taxon>Candidatus Gottesmaniibacteriota</taxon>
    </lineage>
</organism>
<evidence type="ECO:0000256" key="2">
    <source>
        <dbReference type="SAM" id="SignalP"/>
    </source>
</evidence>
<feature type="coiled-coil region" evidence="1">
    <location>
        <begin position="61"/>
        <end position="88"/>
    </location>
</feature>
<proteinExistence type="predicted"/>
<evidence type="ECO:0000313" key="4">
    <source>
        <dbReference type="Proteomes" id="UP000034176"/>
    </source>
</evidence>
<evidence type="ECO:0000256" key="1">
    <source>
        <dbReference type="SAM" id="Coils"/>
    </source>
</evidence>
<sequence>MKRYLLLVLTIVSLYIIVQQVKAAECDPNCGDANECAQKIKICQEIWDSVQKATAPHEASLKKMESDIAAFQARIKQISQEVIVKEREIASGEKELGAQQELLASRVRSAYIRSYTNNPLVLFFSQAGGFGKVMRVISYQQAVTQEDKRQIVETIALIKNIEDKKTNLENEKVTLASLEANLSVQATATKKLVDEAKAYQSKLSSQIGSLTARQQSLLAERSGTFTTSVGDVPLPDDPNSAPNYNPGFSPAFGENKDKISKIFYALTMAKNPQIKILVDKYL</sequence>
<comment type="caution">
    <text evidence="3">The sequence shown here is derived from an EMBL/GenBank/DDBJ whole genome shotgun (WGS) entry which is preliminary data.</text>
</comment>
<dbReference type="Proteomes" id="UP000034176">
    <property type="component" value="Unassembled WGS sequence"/>
</dbReference>
<keyword evidence="2" id="KW-0732">Signal</keyword>
<dbReference type="AlphaFoldDB" id="A0A0G0DU50"/>
<dbReference type="STRING" id="1618434.UR52_C0017G0013"/>
<feature type="coiled-coil region" evidence="1">
    <location>
        <begin position="151"/>
        <end position="181"/>
    </location>
</feature>
<dbReference type="EMBL" id="LBPN01000017">
    <property type="protein sequence ID" value="KKP58697.1"/>
    <property type="molecule type" value="Genomic_DNA"/>
</dbReference>
<accession>A0A0G0DU50</accession>
<name>A0A0G0DU50_9BACT</name>
<feature type="signal peptide" evidence="2">
    <location>
        <begin position="1"/>
        <end position="23"/>
    </location>
</feature>
<keyword evidence="1" id="KW-0175">Coiled coil</keyword>